<name>A0A1G6KY25_9ACTN</name>
<dbReference type="EMBL" id="FMZM01000002">
    <property type="protein sequence ID" value="SDC36002.1"/>
    <property type="molecule type" value="Genomic_DNA"/>
</dbReference>
<dbReference type="InterPro" id="IPR025841">
    <property type="entry name" value="CP_ATPgrasp_2"/>
</dbReference>
<dbReference type="InterPro" id="IPR051680">
    <property type="entry name" value="ATP-dep_Glu-Cys_Ligase-2"/>
</dbReference>
<dbReference type="Gene3D" id="3.30.1490.270">
    <property type="match status" value="1"/>
</dbReference>
<organism evidence="3 4">
    <name type="scientific">Nocardioides lianchengensis</name>
    <dbReference type="NCBI Taxonomy" id="1045774"/>
    <lineage>
        <taxon>Bacteria</taxon>
        <taxon>Bacillati</taxon>
        <taxon>Actinomycetota</taxon>
        <taxon>Actinomycetes</taxon>
        <taxon>Propionibacteriales</taxon>
        <taxon>Nocardioidaceae</taxon>
        <taxon>Nocardioides</taxon>
    </lineage>
</organism>
<evidence type="ECO:0000313" key="4">
    <source>
        <dbReference type="Proteomes" id="UP000199034"/>
    </source>
</evidence>
<proteinExistence type="predicted"/>
<accession>A0A1G6KY25</accession>
<dbReference type="PANTHER" id="PTHR34595">
    <property type="entry name" value="BLR5612 PROTEIN"/>
    <property type="match status" value="1"/>
</dbReference>
<keyword evidence="4" id="KW-1185">Reference proteome</keyword>
<evidence type="ECO:0000259" key="1">
    <source>
        <dbReference type="Pfam" id="PF04168"/>
    </source>
</evidence>
<reference evidence="3 4" key="1">
    <citation type="submission" date="2016-10" db="EMBL/GenBank/DDBJ databases">
        <authorList>
            <person name="de Groot N.N."/>
        </authorList>
    </citation>
    <scope>NUCLEOTIDE SEQUENCE [LARGE SCALE GENOMIC DNA]</scope>
    <source>
        <strain evidence="3 4">CGMCC 4.6858</strain>
    </source>
</reference>
<dbReference type="AlphaFoldDB" id="A0A1G6KY25"/>
<feature type="domain" description="DUF403" evidence="1">
    <location>
        <begin position="494"/>
        <end position="797"/>
    </location>
</feature>
<dbReference type="Pfam" id="PF14403">
    <property type="entry name" value="CP_ATPgrasp_2"/>
    <property type="match status" value="1"/>
</dbReference>
<dbReference type="PANTHER" id="PTHR34595:SF2">
    <property type="entry name" value="BLR2978 PROTEIN"/>
    <property type="match status" value="1"/>
</dbReference>
<evidence type="ECO:0000313" key="3">
    <source>
        <dbReference type="EMBL" id="SDC36002.1"/>
    </source>
</evidence>
<protein>
    <submittedName>
        <fullName evidence="3">Uncharacterized conserved protein, circularly permuted ATPgrasp superfamily</fullName>
    </submittedName>
</protein>
<evidence type="ECO:0000259" key="2">
    <source>
        <dbReference type="Pfam" id="PF14403"/>
    </source>
</evidence>
<dbReference type="Pfam" id="PF04168">
    <property type="entry name" value="Alpha-E"/>
    <property type="match status" value="1"/>
</dbReference>
<dbReference type="SUPFAM" id="SSF56059">
    <property type="entry name" value="Glutathione synthetase ATP-binding domain-like"/>
    <property type="match status" value="1"/>
</dbReference>
<feature type="domain" description="Circularly permuted ATP-grasp type 2" evidence="2">
    <location>
        <begin position="86"/>
        <end position="453"/>
    </location>
</feature>
<gene>
    <name evidence="3" type="ORF">SAMN05421872_10249</name>
</gene>
<dbReference type="Gene3D" id="3.40.50.11290">
    <property type="match status" value="1"/>
</dbReference>
<dbReference type="Proteomes" id="UP000199034">
    <property type="component" value="Unassembled WGS sequence"/>
</dbReference>
<dbReference type="RefSeq" id="WP_090850972.1">
    <property type="nucleotide sequence ID" value="NZ_FMZM01000002.1"/>
</dbReference>
<sequence length="818" mass="88271">MTVLRDYAEAVGQPALGDEPTRYDEVVGPDGSLRPAWKGLAEVAVGLTRRELDRVHGEITRFLADDGVTYARPGEGVGPWRLDPVPLVIDAATWTRLEVGLAQRAELLNAVLADLYGEQQLLSEGIVPPAVVLGHGGFTRVVARASANDPRPLVLAATDLGRDAEGAWRVLADRAQAPSGIGYAMENRRVVSRVMPELYREAGLHRIEPYFWALRSALIQSAQGELADPRVVVLSPGTHSETAYDQSFIASQLGFPLVQGSDLVVRDGWVWAKRPGGLDRVDVILRRVDAAWSDPLELRGESQLGVAGLVEAVRRGRVRVVNGLGAGVLENPGLLPYLPAASEALLGEPLRLSAVPTWWCGEPHALDHVLDRLDSLVLRAIDGPADALADLSAAEKRERLLDEPHRYVGQESLPLSQSPTWSAGGTSPRPLTLRTFTLRYGSAYRPMVGGLATTAGDRPVSKDVWVLKAAPGDADQGLSEVMSMTNVRSSAVLVPRILEDMFWFGRYAERAEDLLRLVLAAHALAEDFRTRPRSTGGASLGVMMAAVQRLAGRWHDDLDEEFRSLVLDAGRSGSVAHAVAGLRDSLQGVRDQLSGDIWRAFGTTDRATAALVESPHSHQLAESAGRMLTGILSLQGVTASMIRDAGWHMIGAGRALERGVQLCHLLRGTTTVRRGIDVDREVLNAVLLSAESAVTHRRRYRGYVRPAGVLDLLLVDRDNPRSLAFSLAELRVHLAALPASTGSTRPERLLDDLVAELEAQEIAALVAIGGVGRPNLETFLDGYLVQLDRLGAAIAELHLASGPAPRPITAMTLVEEPV</sequence>
<dbReference type="STRING" id="1045774.SAMN05421872_10249"/>
<dbReference type="OrthoDB" id="9803842at2"/>
<dbReference type="InterPro" id="IPR007296">
    <property type="entry name" value="DUF403"/>
</dbReference>